<gene>
    <name evidence="2" type="ORF">Bhyg_06110</name>
</gene>
<protein>
    <submittedName>
        <fullName evidence="2">Uncharacterized protein</fullName>
    </submittedName>
</protein>
<keyword evidence="3" id="KW-1185">Reference proteome</keyword>
<dbReference type="Proteomes" id="UP001151699">
    <property type="component" value="Chromosome B"/>
</dbReference>
<comment type="caution">
    <text evidence="2">The sequence shown here is derived from an EMBL/GenBank/DDBJ whole genome shotgun (WGS) entry which is preliminary data.</text>
</comment>
<reference evidence="2" key="1">
    <citation type="submission" date="2022-07" db="EMBL/GenBank/DDBJ databases">
        <authorList>
            <person name="Trinca V."/>
            <person name="Uliana J.V.C."/>
            <person name="Torres T.T."/>
            <person name="Ward R.J."/>
            <person name="Monesi N."/>
        </authorList>
    </citation>
    <scope>NUCLEOTIDE SEQUENCE</scope>
    <source>
        <strain evidence="2">HSMRA1968</strain>
        <tissue evidence="2">Whole embryos</tissue>
    </source>
</reference>
<name>A0A9Q0S2M0_9DIPT</name>
<evidence type="ECO:0000313" key="2">
    <source>
        <dbReference type="EMBL" id="KAJ6641175.1"/>
    </source>
</evidence>
<sequence>MGAQQVKESTSASTLGAGTSIRASRIKSRVPKDARLIGSNIFTEHSVL</sequence>
<dbReference type="AlphaFoldDB" id="A0A9Q0S2M0"/>
<evidence type="ECO:0000256" key="1">
    <source>
        <dbReference type="SAM" id="MobiDB-lite"/>
    </source>
</evidence>
<accession>A0A9Q0S2M0</accession>
<proteinExistence type="predicted"/>
<organism evidence="2 3">
    <name type="scientific">Pseudolycoriella hygida</name>
    <dbReference type="NCBI Taxonomy" id="35572"/>
    <lineage>
        <taxon>Eukaryota</taxon>
        <taxon>Metazoa</taxon>
        <taxon>Ecdysozoa</taxon>
        <taxon>Arthropoda</taxon>
        <taxon>Hexapoda</taxon>
        <taxon>Insecta</taxon>
        <taxon>Pterygota</taxon>
        <taxon>Neoptera</taxon>
        <taxon>Endopterygota</taxon>
        <taxon>Diptera</taxon>
        <taxon>Nematocera</taxon>
        <taxon>Sciaroidea</taxon>
        <taxon>Sciaridae</taxon>
        <taxon>Pseudolycoriella</taxon>
    </lineage>
</organism>
<dbReference type="EMBL" id="WJQU01000002">
    <property type="protein sequence ID" value="KAJ6641175.1"/>
    <property type="molecule type" value="Genomic_DNA"/>
</dbReference>
<feature type="compositionally biased region" description="Low complexity" evidence="1">
    <location>
        <begin position="9"/>
        <end position="20"/>
    </location>
</feature>
<evidence type="ECO:0000313" key="3">
    <source>
        <dbReference type="Proteomes" id="UP001151699"/>
    </source>
</evidence>
<feature type="region of interest" description="Disordered" evidence="1">
    <location>
        <begin position="1"/>
        <end position="24"/>
    </location>
</feature>